<reference evidence="4 5" key="1">
    <citation type="submission" date="2019-09" db="EMBL/GenBank/DDBJ databases">
        <title>Bird 10,000 Genomes (B10K) Project - Family phase.</title>
        <authorList>
            <person name="Zhang G."/>
        </authorList>
    </citation>
    <scope>NUCLEOTIDE SEQUENCE [LARGE SCALE GENOMIC DNA]</scope>
    <source>
        <strain evidence="4">B10K-DU-029-58</strain>
        <tissue evidence="4">Muscle</tissue>
    </source>
</reference>
<evidence type="ECO:0000259" key="3">
    <source>
        <dbReference type="PROSITE" id="PS50878"/>
    </source>
</evidence>
<dbReference type="PANTHER" id="PTHR33064">
    <property type="entry name" value="POL PROTEIN"/>
    <property type="match status" value="1"/>
</dbReference>
<dbReference type="PANTHER" id="PTHR33064:SF37">
    <property type="entry name" value="RIBONUCLEASE H"/>
    <property type="match status" value="1"/>
</dbReference>
<dbReference type="Proteomes" id="UP000570016">
    <property type="component" value="Unassembled WGS sequence"/>
</dbReference>
<dbReference type="Gene3D" id="3.30.70.270">
    <property type="match status" value="2"/>
</dbReference>
<comment type="caution">
    <text evidence="4">The sequence shown here is derived from an EMBL/GenBank/DDBJ whole genome shotgun (WGS) entry which is preliminary data.</text>
</comment>
<feature type="domain" description="Reverse transcriptase" evidence="3">
    <location>
        <begin position="1"/>
        <end position="120"/>
    </location>
</feature>
<dbReference type="InterPro" id="IPR000477">
    <property type="entry name" value="RT_dom"/>
</dbReference>
<dbReference type="SUPFAM" id="SSF56672">
    <property type="entry name" value="DNA/RNA polymerases"/>
    <property type="match status" value="1"/>
</dbReference>
<keyword evidence="5" id="KW-1185">Reference proteome</keyword>
<feature type="non-terminal residue" evidence="4">
    <location>
        <position position="212"/>
    </location>
</feature>
<comment type="similarity">
    <text evidence="1">Belongs to the beta type-B retroviral polymerase family. HERV class-II K(HML-2) pol subfamily.</text>
</comment>
<accession>A0A7K6RRQ9</accession>
<dbReference type="InterPro" id="IPR043128">
    <property type="entry name" value="Rev_trsase/Diguanyl_cyclase"/>
</dbReference>
<gene>
    <name evidence="4" type="primary">Tf29_0</name>
    <name evidence="4" type="ORF">RHYJUB_R09931</name>
</gene>
<evidence type="ECO:0000256" key="2">
    <source>
        <dbReference type="ARBA" id="ARBA00012180"/>
    </source>
</evidence>
<dbReference type="PROSITE" id="PS50878">
    <property type="entry name" value="RT_POL"/>
    <property type="match status" value="1"/>
</dbReference>
<sequence length="212" mass="23919">ATIDVKDMFFTVPLQESDRECFAFTWEGVQYTFTCLPQGYCHSPTIAHYALAQELNKIPPSEGVKVYQCIDIVLIVGPDVHKVGEIQNQIITHLESLGLQIPTEKVQSPSPEIKFLGIIWWKGGTVCIPPKTLTTLEQVGIPENKKELQHALGLLVFWRKHIPDFSIAHPLYDLMCKKVAWDWTSVHEEALKLLIFEAGVYQALGPIHSTDL</sequence>
<dbReference type="InterPro" id="IPR051320">
    <property type="entry name" value="Viral_Replic_Matur_Polypro"/>
</dbReference>
<dbReference type="Pfam" id="PF00078">
    <property type="entry name" value="RVT_1"/>
    <property type="match status" value="1"/>
</dbReference>
<dbReference type="AlphaFoldDB" id="A0A7K6RRQ9"/>
<dbReference type="GO" id="GO:0004523">
    <property type="term" value="F:RNA-DNA hybrid ribonuclease activity"/>
    <property type="evidence" value="ECO:0007669"/>
    <property type="project" value="UniProtKB-EC"/>
</dbReference>
<dbReference type="InterPro" id="IPR043502">
    <property type="entry name" value="DNA/RNA_pol_sf"/>
</dbReference>
<proteinExistence type="inferred from homology"/>
<evidence type="ECO:0000313" key="5">
    <source>
        <dbReference type="Proteomes" id="UP000570016"/>
    </source>
</evidence>
<feature type="non-terminal residue" evidence="4">
    <location>
        <position position="1"/>
    </location>
</feature>
<dbReference type="OrthoDB" id="9370642at2759"/>
<dbReference type="EMBL" id="VZRY01002446">
    <property type="protein sequence ID" value="NWW88730.1"/>
    <property type="molecule type" value="Genomic_DNA"/>
</dbReference>
<evidence type="ECO:0000256" key="1">
    <source>
        <dbReference type="ARBA" id="ARBA00010879"/>
    </source>
</evidence>
<dbReference type="EC" id="3.1.26.4" evidence="2"/>
<organism evidence="4 5">
    <name type="scientific">Rhynochetos jubatus</name>
    <name type="common">kagu</name>
    <dbReference type="NCBI Taxonomy" id="54386"/>
    <lineage>
        <taxon>Eukaryota</taxon>
        <taxon>Metazoa</taxon>
        <taxon>Chordata</taxon>
        <taxon>Craniata</taxon>
        <taxon>Vertebrata</taxon>
        <taxon>Euteleostomi</taxon>
        <taxon>Archelosauria</taxon>
        <taxon>Archosauria</taxon>
        <taxon>Dinosauria</taxon>
        <taxon>Saurischia</taxon>
        <taxon>Theropoda</taxon>
        <taxon>Coelurosauria</taxon>
        <taxon>Aves</taxon>
        <taxon>Neognathae</taxon>
        <taxon>Neoaves</taxon>
        <taxon>Phaethontimorphae</taxon>
        <taxon>Eurypygiformes</taxon>
        <taxon>Rhynochetidae</taxon>
        <taxon>Rhynochetos</taxon>
    </lineage>
</organism>
<protein>
    <recommendedName>
        <fullName evidence="2">ribonuclease H</fullName>
        <ecNumber evidence="2">3.1.26.4</ecNumber>
    </recommendedName>
</protein>
<name>A0A7K6RRQ9_9AVES</name>
<evidence type="ECO:0000313" key="4">
    <source>
        <dbReference type="EMBL" id="NWW88730.1"/>
    </source>
</evidence>